<gene>
    <name evidence="1" type="ORF">ABID12_002986</name>
</gene>
<proteinExistence type="predicted"/>
<evidence type="ECO:0000313" key="1">
    <source>
        <dbReference type="EMBL" id="MET3601035.1"/>
    </source>
</evidence>
<sequence>MTETPHLSAAEKRLVERLQSKKSIIARMASDSETAIRLGNGYVYFSIPDGKHVKAETVTSLAGKGMLTEQDDCLFAGGGQTLRLADPLPAFTSGRRRKAK</sequence>
<accession>A0ABV2IDN4</accession>
<organism evidence="1 2">
    <name type="scientific">Martelella mangrovi</name>
    <dbReference type="NCBI Taxonomy" id="1397477"/>
    <lineage>
        <taxon>Bacteria</taxon>
        <taxon>Pseudomonadati</taxon>
        <taxon>Pseudomonadota</taxon>
        <taxon>Alphaproteobacteria</taxon>
        <taxon>Hyphomicrobiales</taxon>
        <taxon>Aurantimonadaceae</taxon>
        <taxon>Martelella</taxon>
    </lineage>
</organism>
<keyword evidence="2" id="KW-1185">Reference proteome</keyword>
<protein>
    <submittedName>
        <fullName evidence="1">Uncharacterized protein</fullName>
    </submittedName>
</protein>
<dbReference type="Proteomes" id="UP001549164">
    <property type="component" value="Unassembled WGS sequence"/>
</dbReference>
<dbReference type="RefSeq" id="WP_354434900.1">
    <property type="nucleotide sequence ID" value="NZ_JBEPLY010000011.1"/>
</dbReference>
<comment type="caution">
    <text evidence="1">The sequence shown here is derived from an EMBL/GenBank/DDBJ whole genome shotgun (WGS) entry which is preliminary data.</text>
</comment>
<name>A0ABV2IDN4_9HYPH</name>
<evidence type="ECO:0000313" key="2">
    <source>
        <dbReference type="Proteomes" id="UP001549164"/>
    </source>
</evidence>
<reference evidence="1 2" key="1">
    <citation type="submission" date="2024-06" db="EMBL/GenBank/DDBJ databases">
        <title>Genomic Encyclopedia of Type Strains, Phase IV (KMG-IV): sequencing the most valuable type-strain genomes for metagenomic binning, comparative biology and taxonomic classification.</title>
        <authorList>
            <person name="Goeker M."/>
        </authorList>
    </citation>
    <scope>NUCLEOTIDE SEQUENCE [LARGE SCALE GENOMIC DNA]</scope>
    <source>
        <strain evidence="1 2">DSM 28102</strain>
    </source>
</reference>
<dbReference type="EMBL" id="JBEPLY010000011">
    <property type="protein sequence ID" value="MET3601035.1"/>
    <property type="molecule type" value="Genomic_DNA"/>
</dbReference>